<protein>
    <recommendedName>
        <fullName evidence="3">biotin--[biotin carboxyl-carrier protein] ligase</fullName>
        <ecNumber evidence="3">6.3.4.15</ecNumber>
    </recommendedName>
</protein>
<dbReference type="InterPro" id="IPR004143">
    <property type="entry name" value="BPL_LPL_catalytic"/>
</dbReference>
<keyword evidence="1 5" id="KW-0436">Ligase</keyword>
<dbReference type="EC" id="6.3.4.15" evidence="3"/>
<keyword evidence="6" id="KW-1185">Reference proteome</keyword>
<evidence type="ECO:0000313" key="6">
    <source>
        <dbReference type="Proteomes" id="UP001142153"/>
    </source>
</evidence>
<evidence type="ECO:0000256" key="2">
    <source>
        <dbReference type="ARBA" id="ARBA00023267"/>
    </source>
</evidence>
<evidence type="ECO:0000256" key="3">
    <source>
        <dbReference type="ARBA" id="ARBA00024227"/>
    </source>
</evidence>
<dbReference type="SUPFAM" id="SSF55681">
    <property type="entry name" value="Class II aaRS and biotin synthetases"/>
    <property type="match status" value="1"/>
</dbReference>
<dbReference type="CDD" id="cd16442">
    <property type="entry name" value="BPL"/>
    <property type="match status" value="1"/>
</dbReference>
<sequence length="269" mass="27907">MKRAPLDTGVVAGRAGPFWRSIDVVEQTGSTNADLLTRANAGDDIDGAVLVAEYQSAGRGRHGRHWSAPARSQLSFSVGLSLADVTPDAWGWLPLAAGVAVVDAVAEAAGVSSGLKWPNDVLAGSVDAPRKLAGILAEVAAPAPAVVVGVGLNVTMTAEEAPDPRATSLHLLGAAQTDRNVLLAAVLRRLADRIGRWRDADGADAELIADYRSRSHTLGSRVRATMPGDQHVEGVARGIDDLGRLQIDTDVGLVTVSAGDIAHLRPVPP</sequence>
<evidence type="ECO:0000259" key="4">
    <source>
        <dbReference type="PROSITE" id="PS51733"/>
    </source>
</evidence>
<keyword evidence="2" id="KW-0092">Biotin</keyword>
<feature type="domain" description="BPL/LPL catalytic" evidence="4">
    <location>
        <begin position="16"/>
        <end position="202"/>
    </location>
</feature>
<dbReference type="NCBIfam" id="TIGR00121">
    <property type="entry name" value="birA_ligase"/>
    <property type="match status" value="1"/>
</dbReference>
<accession>A0ABT4PRV4</accession>
<dbReference type="RefSeq" id="WP_269893992.1">
    <property type="nucleotide sequence ID" value="NZ_JAPZPY010000003.1"/>
</dbReference>
<organism evidence="5 6">
    <name type="scientific">Mycobacterium hippophais</name>
    <dbReference type="NCBI Taxonomy" id="3016340"/>
    <lineage>
        <taxon>Bacteria</taxon>
        <taxon>Bacillati</taxon>
        <taxon>Actinomycetota</taxon>
        <taxon>Actinomycetes</taxon>
        <taxon>Mycobacteriales</taxon>
        <taxon>Mycobacteriaceae</taxon>
        <taxon>Mycobacterium</taxon>
    </lineage>
</organism>
<dbReference type="Gene3D" id="2.30.30.100">
    <property type="match status" value="1"/>
</dbReference>
<dbReference type="PANTHER" id="PTHR12835:SF5">
    <property type="entry name" value="BIOTIN--PROTEIN LIGASE"/>
    <property type="match status" value="1"/>
</dbReference>
<evidence type="ECO:0000313" key="5">
    <source>
        <dbReference type="EMBL" id="MCZ8379292.1"/>
    </source>
</evidence>
<proteinExistence type="predicted"/>
<name>A0ABT4PRV4_9MYCO</name>
<dbReference type="GO" id="GO:0004077">
    <property type="term" value="F:biotin--[biotin carboxyl-carrier protein] ligase activity"/>
    <property type="evidence" value="ECO:0007669"/>
    <property type="project" value="UniProtKB-EC"/>
</dbReference>
<dbReference type="Proteomes" id="UP001142153">
    <property type="component" value="Unassembled WGS sequence"/>
</dbReference>
<comment type="caution">
    <text evidence="5">The sequence shown here is derived from an EMBL/GenBank/DDBJ whole genome shotgun (WGS) entry which is preliminary data.</text>
</comment>
<dbReference type="Gene3D" id="3.30.930.10">
    <property type="entry name" value="Bira Bifunctional Protein, Domain 2"/>
    <property type="match status" value="1"/>
</dbReference>
<dbReference type="PANTHER" id="PTHR12835">
    <property type="entry name" value="BIOTIN PROTEIN LIGASE"/>
    <property type="match status" value="1"/>
</dbReference>
<dbReference type="InterPro" id="IPR003142">
    <property type="entry name" value="BPL_C"/>
</dbReference>
<evidence type="ECO:0000256" key="1">
    <source>
        <dbReference type="ARBA" id="ARBA00022598"/>
    </source>
</evidence>
<dbReference type="EMBL" id="JAPZPY010000003">
    <property type="protein sequence ID" value="MCZ8379292.1"/>
    <property type="molecule type" value="Genomic_DNA"/>
</dbReference>
<gene>
    <name evidence="5" type="ORF">O6P37_10490</name>
</gene>
<dbReference type="PROSITE" id="PS51733">
    <property type="entry name" value="BPL_LPL_CATALYTIC"/>
    <property type="match status" value="1"/>
</dbReference>
<dbReference type="InterPro" id="IPR045864">
    <property type="entry name" value="aa-tRNA-synth_II/BPL/LPL"/>
</dbReference>
<reference evidence="5" key="1">
    <citation type="submission" date="2022-12" db="EMBL/GenBank/DDBJ databases">
        <authorList>
            <person name="Deng Y."/>
            <person name="Zhang Y.-Q."/>
        </authorList>
    </citation>
    <scope>NUCLEOTIDE SEQUENCE</scope>
    <source>
        <strain evidence="5">CPCC 205372</strain>
    </source>
</reference>
<dbReference type="InterPro" id="IPR004408">
    <property type="entry name" value="Biotin_CoA_COase_ligase"/>
</dbReference>
<dbReference type="Pfam" id="PF02237">
    <property type="entry name" value="BPL_C"/>
    <property type="match status" value="1"/>
</dbReference>
<dbReference type="Pfam" id="PF03099">
    <property type="entry name" value="BPL_LplA_LipB"/>
    <property type="match status" value="1"/>
</dbReference>